<dbReference type="EMBL" id="CM047585">
    <property type="protein sequence ID" value="KAI9910371.1"/>
    <property type="molecule type" value="Genomic_DNA"/>
</dbReference>
<evidence type="ECO:0000313" key="1">
    <source>
        <dbReference type="EMBL" id="KAI9910371.1"/>
    </source>
</evidence>
<sequence>METPQRVRSSSGGTPTPPRDHSTLLREQEAERERLRMDNFNQALRINFLEERLLRMKQGTDFASEDLESELAQLRLTLEERDHELRQRNFTMIRATEALDMLSAQLQEAQRAAARAKEEAEREAQAQLHQHLEARGGVDAETAEKWQAELETALDREQQSYVKIQELEDELQRQEDAWTAVLNQLHELNDEITRERHEMELRRQREEQTLQQLEMTNAKVMAEVEHWKIMSKQREEQVRALQVQLETTRQEKQVLEVQYQVKLKRMEEQVQHQMQQLQQESDNYRTEHTRLLTDRETVHYEKERLAIENQSVRQERLRLEAKIERLTKEGQQVVEDMDRLRIEHMKLSSTSKEQSKAIESLKSEREDALETILRLEAELQQQQTQESEHDVTIKRLESRLRHNELEQEAQRVEKEEKWARLQTQVERLTKERQEMVDKMEKLRLENDNLAARYEEITKGVDEFARDRDVAVTAIDQLEGEVHQYQNVEKEHEVTIKTLGRQLERAETEIRQLKDQLDAANLQPSKERLLALEKDCHSMGEDDRRLRAELIEFQMDLEAMERQVDDAMRTEAASIQEQSRVLAGSQEDLKKQSIRLNQGQKQLAECEAESTSRTTHVRKQECQLAERMDSASSMTAQDDQQERHSQVVTDMNGLLQELEKERRQTSEIEHVAAALKRDHLSAQRELEAVKTDFWSLLSKRCDGTNHSVATLAREAIAALKIEFKTTSTAMQQRWRQQAAMMNSKLERLSTQLRYSQKQLEALERSSAHGKETWCIRYEELRLKKEVDKRSFEQEIRRIQTKADERVERELQALGLDEATCDYQALKESNRLLMNEVQERRKSAKYARKQYMIAIREKKELLKAVAMYKVAIASRDKDMEKYKTAVLKYKQQLKRQVDVDEAKQTLLKQLEQTRFMILETYKRWKESPLGCEAPAFVLLYKCIEYRDFLKQISFAS</sequence>
<evidence type="ECO:0000313" key="2">
    <source>
        <dbReference type="Proteomes" id="UP001163321"/>
    </source>
</evidence>
<reference evidence="1 2" key="1">
    <citation type="journal article" date="2022" name="bioRxiv">
        <title>The genome of the oomycete Peronosclerospora sorghi, a cosmopolitan pathogen of maize and sorghum, is inflated with dispersed pseudogenes.</title>
        <authorList>
            <person name="Fletcher K."/>
            <person name="Martin F."/>
            <person name="Isakeit T."/>
            <person name="Cavanaugh K."/>
            <person name="Magill C."/>
            <person name="Michelmore R."/>
        </authorList>
    </citation>
    <scope>NUCLEOTIDE SEQUENCE [LARGE SCALE GENOMIC DNA]</scope>
    <source>
        <strain evidence="1">P6</strain>
    </source>
</reference>
<keyword evidence="2" id="KW-1185">Reference proteome</keyword>
<gene>
    <name evidence="1" type="ORF">PsorP6_009956</name>
</gene>
<dbReference type="Proteomes" id="UP001163321">
    <property type="component" value="Chromosome 6"/>
</dbReference>
<comment type="caution">
    <text evidence="1">The sequence shown here is derived from an EMBL/GenBank/DDBJ whole genome shotgun (WGS) entry which is preliminary data.</text>
</comment>
<proteinExistence type="predicted"/>
<organism evidence="1 2">
    <name type="scientific">Peronosclerospora sorghi</name>
    <dbReference type="NCBI Taxonomy" id="230839"/>
    <lineage>
        <taxon>Eukaryota</taxon>
        <taxon>Sar</taxon>
        <taxon>Stramenopiles</taxon>
        <taxon>Oomycota</taxon>
        <taxon>Peronosporomycetes</taxon>
        <taxon>Peronosporales</taxon>
        <taxon>Peronosporaceae</taxon>
        <taxon>Peronosclerospora</taxon>
    </lineage>
</organism>
<name>A0ACC0VY28_9STRA</name>
<protein>
    <submittedName>
        <fullName evidence="1">Uncharacterized protein</fullName>
    </submittedName>
</protein>
<accession>A0ACC0VY28</accession>